<keyword evidence="2" id="KW-1185">Reference proteome</keyword>
<evidence type="ECO:0000313" key="2">
    <source>
        <dbReference type="Proteomes" id="UP000308600"/>
    </source>
</evidence>
<evidence type="ECO:0000313" key="1">
    <source>
        <dbReference type="EMBL" id="TFK59947.1"/>
    </source>
</evidence>
<proteinExistence type="predicted"/>
<dbReference type="Proteomes" id="UP000308600">
    <property type="component" value="Unassembled WGS sequence"/>
</dbReference>
<protein>
    <submittedName>
        <fullName evidence="1">Uncharacterized protein</fullName>
    </submittedName>
</protein>
<feature type="non-terminal residue" evidence="1">
    <location>
        <position position="111"/>
    </location>
</feature>
<gene>
    <name evidence="1" type="ORF">BDN72DRAFT_746257</name>
</gene>
<feature type="non-terminal residue" evidence="1">
    <location>
        <position position="1"/>
    </location>
</feature>
<reference evidence="1 2" key="1">
    <citation type="journal article" date="2019" name="Nat. Ecol. Evol.">
        <title>Megaphylogeny resolves global patterns of mushroom evolution.</title>
        <authorList>
            <person name="Varga T."/>
            <person name="Krizsan K."/>
            <person name="Foldi C."/>
            <person name="Dima B."/>
            <person name="Sanchez-Garcia M."/>
            <person name="Sanchez-Ramirez S."/>
            <person name="Szollosi G.J."/>
            <person name="Szarkandi J.G."/>
            <person name="Papp V."/>
            <person name="Albert L."/>
            <person name="Andreopoulos W."/>
            <person name="Angelini C."/>
            <person name="Antonin V."/>
            <person name="Barry K.W."/>
            <person name="Bougher N.L."/>
            <person name="Buchanan P."/>
            <person name="Buyck B."/>
            <person name="Bense V."/>
            <person name="Catcheside P."/>
            <person name="Chovatia M."/>
            <person name="Cooper J."/>
            <person name="Damon W."/>
            <person name="Desjardin D."/>
            <person name="Finy P."/>
            <person name="Geml J."/>
            <person name="Haridas S."/>
            <person name="Hughes K."/>
            <person name="Justo A."/>
            <person name="Karasinski D."/>
            <person name="Kautmanova I."/>
            <person name="Kiss B."/>
            <person name="Kocsube S."/>
            <person name="Kotiranta H."/>
            <person name="LaButti K.M."/>
            <person name="Lechner B.E."/>
            <person name="Liimatainen K."/>
            <person name="Lipzen A."/>
            <person name="Lukacs Z."/>
            <person name="Mihaltcheva S."/>
            <person name="Morgado L.N."/>
            <person name="Niskanen T."/>
            <person name="Noordeloos M.E."/>
            <person name="Ohm R.A."/>
            <person name="Ortiz-Santana B."/>
            <person name="Ovrebo C."/>
            <person name="Racz N."/>
            <person name="Riley R."/>
            <person name="Savchenko A."/>
            <person name="Shiryaev A."/>
            <person name="Soop K."/>
            <person name="Spirin V."/>
            <person name="Szebenyi C."/>
            <person name="Tomsovsky M."/>
            <person name="Tulloss R.E."/>
            <person name="Uehling J."/>
            <person name="Grigoriev I.V."/>
            <person name="Vagvolgyi C."/>
            <person name="Papp T."/>
            <person name="Martin F.M."/>
            <person name="Miettinen O."/>
            <person name="Hibbett D.S."/>
            <person name="Nagy L.G."/>
        </authorList>
    </citation>
    <scope>NUCLEOTIDE SEQUENCE [LARGE SCALE GENOMIC DNA]</scope>
    <source>
        <strain evidence="1 2">NL-1719</strain>
    </source>
</reference>
<dbReference type="EMBL" id="ML208859">
    <property type="protein sequence ID" value="TFK59947.1"/>
    <property type="molecule type" value="Genomic_DNA"/>
</dbReference>
<name>A0ACD3A527_9AGAR</name>
<sequence length="111" mass="12943">IFLGFNWLEKHNPLVTWAGRTLELANCKCSHSYAEIDAAWDAHNRRLFTMEDGDRPIWIDLNARAMQTKAQELAEQSEAKKNDLGFDDVVPPCYHEFRDVFEKESFDQLPE</sequence>
<accession>A0ACD3A527</accession>
<organism evidence="1 2">
    <name type="scientific">Pluteus cervinus</name>
    <dbReference type="NCBI Taxonomy" id="181527"/>
    <lineage>
        <taxon>Eukaryota</taxon>
        <taxon>Fungi</taxon>
        <taxon>Dikarya</taxon>
        <taxon>Basidiomycota</taxon>
        <taxon>Agaricomycotina</taxon>
        <taxon>Agaricomycetes</taxon>
        <taxon>Agaricomycetidae</taxon>
        <taxon>Agaricales</taxon>
        <taxon>Pluteineae</taxon>
        <taxon>Pluteaceae</taxon>
        <taxon>Pluteus</taxon>
    </lineage>
</organism>